<dbReference type="InterPro" id="IPR011551">
    <property type="entry name" value="NTP_PyrPHydrolase_MazG"/>
</dbReference>
<dbReference type="KEGG" id="atq:GH723_13345"/>
<dbReference type="GO" id="GO:0046076">
    <property type="term" value="P:dTTP catabolic process"/>
    <property type="evidence" value="ECO:0007669"/>
    <property type="project" value="TreeGrafter"/>
</dbReference>
<dbReference type="PANTHER" id="PTHR30522">
    <property type="entry name" value="NUCLEOSIDE TRIPHOSPHATE PYROPHOSPHOHYDROLASE"/>
    <property type="match status" value="1"/>
</dbReference>
<evidence type="ECO:0008006" key="6">
    <source>
        <dbReference type="Google" id="ProtNLM"/>
    </source>
</evidence>
<protein>
    <recommendedName>
        <fullName evidence="6">MazG family protein</fullName>
    </recommendedName>
</protein>
<organism evidence="4 5">
    <name type="scientific">Actinomarinicola tropica</name>
    <dbReference type="NCBI Taxonomy" id="2789776"/>
    <lineage>
        <taxon>Bacteria</taxon>
        <taxon>Bacillati</taxon>
        <taxon>Actinomycetota</taxon>
        <taxon>Acidimicrobiia</taxon>
        <taxon>Acidimicrobiales</taxon>
        <taxon>Iamiaceae</taxon>
        <taxon>Actinomarinicola</taxon>
    </lineage>
</organism>
<dbReference type="EMBL" id="CP045851">
    <property type="protein sequence ID" value="QGG96003.1"/>
    <property type="molecule type" value="Genomic_DNA"/>
</dbReference>
<feature type="domain" description="Tetrapyrrole methylase" evidence="2">
    <location>
        <begin position="47"/>
        <end position="242"/>
    </location>
</feature>
<name>A0A5Q2RJM1_9ACTN</name>
<dbReference type="Gene3D" id="1.10.287.1080">
    <property type="entry name" value="MazG-like"/>
    <property type="match status" value="1"/>
</dbReference>
<feature type="compositionally biased region" description="Basic and acidic residues" evidence="1">
    <location>
        <begin position="1"/>
        <end position="15"/>
    </location>
</feature>
<dbReference type="InterPro" id="IPR048015">
    <property type="entry name" value="NTP-PPase_MazG-like_N"/>
</dbReference>
<dbReference type="GO" id="GO:0008168">
    <property type="term" value="F:methyltransferase activity"/>
    <property type="evidence" value="ECO:0007669"/>
    <property type="project" value="InterPro"/>
</dbReference>
<evidence type="ECO:0000313" key="4">
    <source>
        <dbReference type="EMBL" id="QGG96003.1"/>
    </source>
</evidence>
<dbReference type="Proteomes" id="UP000334019">
    <property type="component" value="Chromosome"/>
</dbReference>
<dbReference type="InterPro" id="IPR004518">
    <property type="entry name" value="MazG-like_dom"/>
</dbReference>
<dbReference type="InterPro" id="IPR035013">
    <property type="entry name" value="YabN_N"/>
</dbReference>
<keyword evidence="5" id="KW-1185">Reference proteome</keyword>
<gene>
    <name evidence="4" type="ORF">GH723_13345</name>
</gene>
<dbReference type="SUPFAM" id="SSF53790">
    <property type="entry name" value="Tetrapyrrole methylase"/>
    <property type="match status" value="1"/>
</dbReference>
<dbReference type="InterPro" id="IPR014777">
    <property type="entry name" value="4pyrrole_Mease_sub1"/>
</dbReference>
<dbReference type="GO" id="GO:0006203">
    <property type="term" value="P:dGTP catabolic process"/>
    <property type="evidence" value="ECO:0007669"/>
    <property type="project" value="TreeGrafter"/>
</dbReference>
<dbReference type="GO" id="GO:0046047">
    <property type="term" value="P:TTP catabolic process"/>
    <property type="evidence" value="ECO:0007669"/>
    <property type="project" value="TreeGrafter"/>
</dbReference>
<sequence length="496" mass="54154">MVGGGREQRRGEHQLPLRHVGRRGRRDHPARGPGRGDPDARARVSGRVVVVGLGPAGPDLVTRGALDLLAAASHRHLRTRRHPAASVVEGATSFDDLYDRASSMDEVYRGIVDALAAAADAHGEALYAVPGSPLVAERTVQMLLAHGRVEVEVHPALSFLDLAWVRLGVDPMAVGARVVDGHRFAVEAAGERGPLLVAQCDRPSVLSDIKLAVEDPPDDPVLVIARLGLPDEAIVEVAWEDLDRVVEPDHLTSLWIPRLAAPVAQEVARFDELVARLRVECPWDREQTHRTLARHLREEAYEVLDVLEQMPEDAGAVDAPPSGDDDLDDAYLHLEEELGDLFFQIVFHARLATEAGRFTLADVAQGIHDKLVLRHPHVFGDVDVDGDARQVERNWEQIKRDTGARQSAFDGIPADLPALSLVAKLASRARRLGVEVEADAGHDERAEPLDESSVGELLWELAVRADRAGVDAESALRAAARRHESTLREREGPTSR</sequence>
<feature type="compositionally biased region" description="Basic and acidic residues" evidence="1">
    <location>
        <begin position="27"/>
        <end position="42"/>
    </location>
</feature>
<evidence type="ECO:0000259" key="3">
    <source>
        <dbReference type="Pfam" id="PF03819"/>
    </source>
</evidence>
<dbReference type="InterPro" id="IPR035996">
    <property type="entry name" value="4pyrrol_Methylase_sf"/>
</dbReference>
<dbReference type="AlphaFoldDB" id="A0A5Q2RJM1"/>
<accession>A0A5Q2RJM1</accession>
<dbReference type="GO" id="GO:0047429">
    <property type="term" value="F:nucleoside triphosphate diphosphatase activity"/>
    <property type="evidence" value="ECO:0007669"/>
    <property type="project" value="TreeGrafter"/>
</dbReference>
<feature type="region of interest" description="Disordered" evidence="1">
    <location>
        <begin position="1"/>
        <end position="43"/>
    </location>
</feature>
<feature type="domain" description="NTP pyrophosphohydrolase MazG-like" evidence="3">
    <location>
        <begin position="287"/>
        <end position="379"/>
    </location>
</feature>
<evidence type="ECO:0000256" key="1">
    <source>
        <dbReference type="SAM" id="MobiDB-lite"/>
    </source>
</evidence>
<dbReference type="Pfam" id="PF00590">
    <property type="entry name" value="TP_methylase"/>
    <property type="match status" value="1"/>
</dbReference>
<dbReference type="Pfam" id="PF03819">
    <property type="entry name" value="MazG"/>
    <property type="match status" value="1"/>
</dbReference>
<dbReference type="GO" id="GO:0046052">
    <property type="term" value="P:UTP catabolic process"/>
    <property type="evidence" value="ECO:0007669"/>
    <property type="project" value="TreeGrafter"/>
</dbReference>
<proteinExistence type="predicted"/>
<dbReference type="GO" id="GO:0046061">
    <property type="term" value="P:dATP catabolic process"/>
    <property type="evidence" value="ECO:0007669"/>
    <property type="project" value="TreeGrafter"/>
</dbReference>
<evidence type="ECO:0000313" key="5">
    <source>
        <dbReference type="Proteomes" id="UP000334019"/>
    </source>
</evidence>
<dbReference type="Gene3D" id="3.40.1010.10">
    <property type="entry name" value="Cobalt-precorrin-4 Transmethylase, Domain 1"/>
    <property type="match status" value="1"/>
</dbReference>
<evidence type="ECO:0000259" key="2">
    <source>
        <dbReference type="Pfam" id="PF00590"/>
    </source>
</evidence>
<dbReference type="GO" id="GO:0046081">
    <property type="term" value="P:dUTP catabolic process"/>
    <property type="evidence" value="ECO:0007669"/>
    <property type="project" value="TreeGrafter"/>
</dbReference>
<reference evidence="4 5" key="1">
    <citation type="submission" date="2019-11" db="EMBL/GenBank/DDBJ databases">
        <authorList>
            <person name="He Y."/>
        </authorList>
    </citation>
    <scope>NUCLEOTIDE SEQUENCE [LARGE SCALE GENOMIC DNA]</scope>
    <source>
        <strain evidence="4 5">SCSIO 58843</strain>
    </source>
</reference>
<dbReference type="CDD" id="cd11528">
    <property type="entry name" value="NTP-PPase_MazG_Nterm"/>
    <property type="match status" value="1"/>
</dbReference>
<dbReference type="SUPFAM" id="SSF101386">
    <property type="entry name" value="all-alpha NTP pyrophosphatases"/>
    <property type="match status" value="1"/>
</dbReference>
<dbReference type="InterPro" id="IPR000878">
    <property type="entry name" value="4pyrrol_Mease"/>
</dbReference>
<dbReference type="CDD" id="cd11723">
    <property type="entry name" value="YabN_N_like"/>
    <property type="match status" value="1"/>
</dbReference>
<dbReference type="PANTHER" id="PTHR30522:SF0">
    <property type="entry name" value="NUCLEOSIDE TRIPHOSPHATE PYROPHOSPHOHYDROLASE"/>
    <property type="match status" value="1"/>
</dbReference>